<dbReference type="PANTHER" id="PTHR33099:SF7">
    <property type="entry name" value="MYND-TYPE DOMAIN-CONTAINING PROTEIN"/>
    <property type="match status" value="1"/>
</dbReference>
<evidence type="ECO:0000256" key="1">
    <source>
        <dbReference type="SAM" id="MobiDB-lite"/>
    </source>
</evidence>
<feature type="domain" description="Fe2OG dioxygenase" evidence="2">
    <location>
        <begin position="156"/>
        <end position="257"/>
    </location>
</feature>
<gene>
    <name evidence="3" type="ORF">PR003_g24344</name>
</gene>
<proteinExistence type="predicted"/>
<comment type="caution">
    <text evidence="3">The sequence shown here is derived from an EMBL/GenBank/DDBJ whole genome shotgun (WGS) entry which is preliminary data.</text>
</comment>
<organism evidence="3 4">
    <name type="scientific">Phytophthora rubi</name>
    <dbReference type="NCBI Taxonomy" id="129364"/>
    <lineage>
        <taxon>Eukaryota</taxon>
        <taxon>Sar</taxon>
        <taxon>Stramenopiles</taxon>
        <taxon>Oomycota</taxon>
        <taxon>Peronosporomycetes</taxon>
        <taxon>Peronosporales</taxon>
        <taxon>Peronosporaceae</taxon>
        <taxon>Phytophthora</taxon>
    </lineage>
</organism>
<dbReference type="PROSITE" id="PS51471">
    <property type="entry name" value="FE2OG_OXY"/>
    <property type="match status" value="1"/>
</dbReference>
<dbReference type="Proteomes" id="UP000434957">
    <property type="component" value="Unassembled WGS sequence"/>
</dbReference>
<protein>
    <recommendedName>
        <fullName evidence="2">Fe2OG dioxygenase domain-containing protein</fullName>
    </recommendedName>
</protein>
<feature type="region of interest" description="Disordered" evidence="1">
    <location>
        <begin position="1"/>
        <end position="24"/>
    </location>
</feature>
<dbReference type="PANTHER" id="PTHR33099">
    <property type="entry name" value="FE2OG DIOXYGENASE DOMAIN-CONTAINING PROTEIN"/>
    <property type="match status" value="1"/>
</dbReference>
<evidence type="ECO:0000259" key="2">
    <source>
        <dbReference type="PROSITE" id="PS51471"/>
    </source>
</evidence>
<evidence type="ECO:0000313" key="3">
    <source>
        <dbReference type="EMBL" id="KAE9294097.1"/>
    </source>
</evidence>
<name>A0A6A4CPL3_9STRA</name>
<accession>A0A6A4CPL3</accession>
<sequence length="602" mass="67654">MSDDEREELFNQDPDLKEDFGGKEWPFSGKGGLDEIPVPTGAACTKISNVLGRASEHSGDFSFGGQADQLPAVPGIFVDGVGPVPVPLWEERAQRLIEKCQKSPFGHNMDTKMDENVRKSWELQPDHVQFKNPLWKAGIDKMALTIADRLGYKDIPLQCVLYKLLVYGEGGHFLKHQDTEKEDGMIATLVVQPPSLHEGGDLVVYRHGEVKHRHDFGKTDGTATYLPHYAVHYADAEHAVEKVTKGYRLVLVYSVCLPANMRHLERNPNRPLSGELAEAIETMTPGDDNFALFLVHEYTKKSIAGYGSSALKGVDRARDLFSRVAYKGHVASDIAKLVRKFTWAEVGEALLGALDKIDTSHAVDTPLAVARAVDQREPQQALLALAVKHAVGLEDDTFDLSVPLEELWSHVLSHSNDSIIYTLSRKFQQKSPRLLNRAIKIFLRYLEGDDISDDKKALFVVIISGRIEWLKKQIRVLEKPFSWAMPVAEFPESDQIEMFLRGPEAMLNTTGIVSFKDVRAASSFAAKYIGFIERERQINASFDMEASGSKSDAFVKITKTRVWYDKNQENLPLFKRELDDLMNATVETFVKILSKRTWARQK</sequence>
<dbReference type="Gene3D" id="2.60.120.620">
    <property type="entry name" value="q2cbj1_9rhob like domain"/>
    <property type="match status" value="1"/>
</dbReference>
<dbReference type="EMBL" id="QXFT01002717">
    <property type="protein sequence ID" value="KAE9294097.1"/>
    <property type="molecule type" value="Genomic_DNA"/>
</dbReference>
<evidence type="ECO:0000313" key="4">
    <source>
        <dbReference type="Proteomes" id="UP000434957"/>
    </source>
</evidence>
<dbReference type="Pfam" id="PF13640">
    <property type="entry name" value="2OG-FeII_Oxy_3"/>
    <property type="match status" value="1"/>
</dbReference>
<dbReference type="AlphaFoldDB" id="A0A6A4CPL3"/>
<reference evidence="3 4" key="1">
    <citation type="submission" date="2018-08" db="EMBL/GenBank/DDBJ databases">
        <title>Genomic investigation of the strawberry pathogen Phytophthora fragariae indicates pathogenicity is determined by transcriptional variation in three key races.</title>
        <authorList>
            <person name="Adams T.M."/>
            <person name="Armitage A.D."/>
            <person name="Sobczyk M.K."/>
            <person name="Bates H.J."/>
            <person name="Dunwell J.M."/>
            <person name="Nellist C.F."/>
            <person name="Harrison R.J."/>
        </authorList>
    </citation>
    <scope>NUCLEOTIDE SEQUENCE [LARGE SCALE GENOMIC DNA]</scope>
    <source>
        <strain evidence="3 4">SCRP333</strain>
    </source>
</reference>
<dbReference type="InterPro" id="IPR044862">
    <property type="entry name" value="Pro_4_hyd_alph_FE2OG_OXY"/>
</dbReference>
<dbReference type="InterPro" id="IPR005123">
    <property type="entry name" value="Oxoglu/Fe-dep_dioxygenase_dom"/>
</dbReference>
<keyword evidence="4" id="KW-1185">Reference proteome</keyword>